<dbReference type="Pfam" id="PF02770">
    <property type="entry name" value="Acyl-CoA_dh_M"/>
    <property type="match status" value="1"/>
</dbReference>
<evidence type="ECO:0000256" key="4">
    <source>
        <dbReference type="ARBA" id="ARBA00022827"/>
    </source>
</evidence>
<dbReference type="InterPro" id="IPR036250">
    <property type="entry name" value="AcylCo_DH-like_C"/>
</dbReference>
<feature type="domain" description="Acyl-CoA dehydrogenase/oxidase N-terminal" evidence="8">
    <location>
        <begin position="380"/>
        <end position="453"/>
    </location>
</feature>
<evidence type="ECO:0000259" key="7">
    <source>
        <dbReference type="Pfam" id="PF02770"/>
    </source>
</evidence>
<dbReference type="Gene3D" id="1.20.140.10">
    <property type="entry name" value="Butyryl-CoA Dehydrogenase, subunit A, domain 3"/>
    <property type="match status" value="2"/>
</dbReference>
<organism evidence="9 10">
    <name type="scientific">Microbacterium soli</name>
    <dbReference type="NCBI Taxonomy" id="446075"/>
    <lineage>
        <taxon>Bacteria</taxon>
        <taxon>Bacillati</taxon>
        <taxon>Actinomycetota</taxon>
        <taxon>Actinomycetes</taxon>
        <taxon>Micrococcales</taxon>
        <taxon>Microbacteriaceae</taxon>
        <taxon>Microbacterium</taxon>
    </lineage>
</organism>
<evidence type="ECO:0000313" key="10">
    <source>
        <dbReference type="Proteomes" id="UP001501591"/>
    </source>
</evidence>
<dbReference type="Pfam" id="PF02771">
    <property type="entry name" value="Acyl-CoA_dh_N"/>
    <property type="match status" value="2"/>
</dbReference>
<dbReference type="InterPro" id="IPR009075">
    <property type="entry name" value="AcylCo_DH/oxidase_C"/>
</dbReference>
<keyword evidence="3" id="KW-0285">Flavoprotein</keyword>
<dbReference type="Pfam" id="PF00441">
    <property type="entry name" value="Acyl-CoA_dh_1"/>
    <property type="match status" value="2"/>
</dbReference>
<accession>A0ABP7NH76</accession>
<evidence type="ECO:0000256" key="5">
    <source>
        <dbReference type="ARBA" id="ARBA00023002"/>
    </source>
</evidence>
<dbReference type="InterPro" id="IPR006091">
    <property type="entry name" value="Acyl-CoA_Oxase/DH_mid-dom"/>
</dbReference>
<feature type="domain" description="Acyl-CoA dehydrogenase/oxidase N-terminal" evidence="8">
    <location>
        <begin position="6"/>
        <end position="117"/>
    </location>
</feature>
<protein>
    <submittedName>
        <fullName evidence="9">Acyl-CoA dehydrogenase</fullName>
    </submittedName>
</protein>
<feature type="domain" description="Acyl-CoA dehydrogenase/oxidase C-terminal" evidence="6">
    <location>
        <begin position="564"/>
        <end position="707"/>
    </location>
</feature>
<dbReference type="InterPro" id="IPR037069">
    <property type="entry name" value="AcylCoA_DH/ox_N_sf"/>
</dbReference>
<feature type="domain" description="Acyl-CoA dehydrogenase/oxidase C-terminal" evidence="6">
    <location>
        <begin position="208"/>
        <end position="328"/>
    </location>
</feature>
<dbReference type="InterPro" id="IPR009100">
    <property type="entry name" value="AcylCoA_DH/oxidase_NM_dom_sf"/>
</dbReference>
<proteinExistence type="inferred from homology"/>
<dbReference type="SUPFAM" id="SSF56645">
    <property type="entry name" value="Acyl-CoA dehydrogenase NM domain-like"/>
    <property type="match status" value="2"/>
</dbReference>
<comment type="caution">
    <text evidence="9">The sequence shown here is derived from an EMBL/GenBank/DDBJ whole genome shotgun (WGS) entry which is preliminary data.</text>
</comment>
<dbReference type="Gene3D" id="2.40.110.10">
    <property type="entry name" value="Butyryl-CoA Dehydrogenase, subunit A, domain 2"/>
    <property type="match status" value="1"/>
</dbReference>
<dbReference type="RefSeq" id="WP_344820135.1">
    <property type="nucleotide sequence ID" value="NZ_BAABCP010000002.1"/>
</dbReference>
<evidence type="ECO:0000256" key="3">
    <source>
        <dbReference type="ARBA" id="ARBA00022630"/>
    </source>
</evidence>
<name>A0ABP7NH76_9MICO</name>
<evidence type="ECO:0000256" key="2">
    <source>
        <dbReference type="ARBA" id="ARBA00009347"/>
    </source>
</evidence>
<keyword evidence="5" id="KW-0560">Oxidoreductase</keyword>
<sequence length="716" mass="76592">MALPITEEHQDLAQSVRALLEAEDALSTVRATYDGDLSGEARLWTRFGEQFLLGLHLSEENGGEGFSLAESAVVLEELGRGLSGAGVAASVAVTQAILEDATDEVKERFLPKLASGESRVGLGLSADLSAGSRGLTGSTGPVIAGLTADLLAVVNGEDLLLIEPSAAGVTLNPLENSLDPSLQLGEAALDLAADQVVVVAGAGWTAQHVARLAFAAEAIGASAAVLEQALEYSKVREQFGRTIGSFQAIKHHLANMLVANEQAVAAVWDAARTSVDNSQFAIAADVAISQALRAFIENAQQNVQIHGGIGFTWEHNAHLYIRRARALAALVAPEGEVLDEIYGWAAAGHTRKYTIDLPEEAEAYRAEAREFRKQFEATSGDAKRRLWADSGYMFPHYPKPYGRGADPVEQLIIEEELGDLELPFMGITWVLITLIQEATQEQVERWVMPTLYGDYSWCQLFSEPGAGSDAAAVSTRAVKVDGGWRLTGQKVWTSGAQNSNRGLITVRTDTSAPKHKGITAMVVDMQSEGVEVRPLREMSGDALFNEVFFDDVFVPDADVVGAVNDGWKVARATLGNERVSIGAGNSARFEAGDLPSVIADSGVEKDTWFTRAAAEMLVEEHTMRLLNLRSVARAVQASGPGVEGNIGKLLSAEHSQNVTELGMRIAGTAGVTGLRPTLSYEYLFARCYSIAGGTSEVTRNVIAERILGLPRDPLNK</sequence>
<dbReference type="Proteomes" id="UP001501591">
    <property type="component" value="Unassembled WGS sequence"/>
</dbReference>
<gene>
    <name evidence="9" type="ORF">GCM10022383_26030</name>
</gene>
<dbReference type="InterPro" id="IPR052161">
    <property type="entry name" value="Mycobact_Acyl-CoA_DH"/>
</dbReference>
<evidence type="ECO:0000256" key="1">
    <source>
        <dbReference type="ARBA" id="ARBA00001974"/>
    </source>
</evidence>
<feature type="domain" description="Acyl-CoA oxidase/dehydrogenase middle" evidence="7">
    <location>
        <begin position="458"/>
        <end position="552"/>
    </location>
</feature>
<comment type="similarity">
    <text evidence="2">Belongs to the acyl-CoA dehydrogenase family.</text>
</comment>
<keyword evidence="10" id="KW-1185">Reference proteome</keyword>
<dbReference type="EMBL" id="BAABCP010000002">
    <property type="protein sequence ID" value="GAA3946998.1"/>
    <property type="molecule type" value="Genomic_DNA"/>
</dbReference>
<comment type="cofactor">
    <cofactor evidence="1">
        <name>FAD</name>
        <dbReference type="ChEBI" id="CHEBI:57692"/>
    </cofactor>
</comment>
<dbReference type="SUPFAM" id="SSF47203">
    <property type="entry name" value="Acyl-CoA dehydrogenase C-terminal domain-like"/>
    <property type="match status" value="2"/>
</dbReference>
<evidence type="ECO:0000259" key="6">
    <source>
        <dbReference type="Pfam" id="PF00441"/>
    </source>
</evidence>
<evidence type="ECO:0000259" key="8">
    <source>
        <dbReference type="Pfam" id="PF02771"/>
    </source>
</evidence>
<evidence type="ECO:0000313" key="9">
    <source>
        <dbReference type="EMBL" id="GAA3946998.1"/>
    </source>
</evidence>
<dbReference type="PANTHER" id="PTHR43292">
    <property type="entry name" value="ACYL-COA DEHYDROGENASE"/>
    <property type="match status" value="1"/>
</dbReference>
<dbReference type="PANTHER" id="PTHR43292:SF4">
    <property type="entry name" value="ACYL-COA DEHYDROGENASE FADE34"/>
    <property type="match status" value="1"/>
</dbReference>
<dbReference type="InterPro" id="IPR046373">
    <property type="entry name" value="Acyl-CoA_Oxase/DH_mid-dom_sf"/>
</dbReference>
<dbReference type="InterPro" id="IPR013786">
    <property type="entry name" value="AcylCoA_DH/ox_N"/>
</dbReference>
<dbReference type="Gene3D" id="1.10.540.10">
    <property type="entry name" value="Acyl-CoA dehydrogenase/oxidase, N-terminal domain"/>
    <property type="match status" value="2"/>
</dbReference>
<reference evidence="10" key="1">
    <citation type="journal article" date="2019" name="Int. J. Syst. Evol. Microbiol.">
        <title>The Global Catalogue of Microorganisms (GCM) 10K type strain sequencing project: providing services to taxonomists for standard genome sequencing and annotation.</title>
        <authorList>
            <consortium name="The Broad Institute Genomics Platform"/>
            <consortium name="The Broad Institute Genome Sequencing Center for Infectious Disease"/>
            <person name="Wu L."/>
            <person name="Ma J."/>
        </authorList>
    </citation>
    <scope>NUCLEOTIDE SEQUENCE [LARGE SCALE GENOMIC DNA]</scope>
    <source>
        <strain evidence="10">JCM 17024</strain>
    </source>
</reference>
<keyword evidence="4" id="KW-0274">FAD</keyword>